<dbReference type="GO" id="GO:0016881">
    <property type="term" value="F:acid-amino acid ligase activity"/>
    <property type="evidence" value="ECO:0007669"/>
    <property type="project" value="InterPro"/>
</dbReference>
<dbReference type="Pfam" id="PF02875">
    <property type="entry name" value="Mur_ligase_C"/>
    <property type="match status" value="1"/>
</dbReference>
<dbReference type="Pfam" id="PF08245">
    <property type="entry name" value="Mur_ligase_M"/>
    <property type="match status" value="1"/>
</dbReference>
<dbReference type="InterPro" id="IPR036615">
    <property type="entry name" value="Mur_ligase_C_dom_sf"/>
</dbReference>
<dbReference type="AlphaFoldDB" id="A0A1F8HNY2"/>
<comment type="caution">
    <text evidence="6">The sequence shown here is derived from an EMBL/GenBank/DDBJ whole genome shotgun (WGS) entry which is preliminary data.</text>
</comment>
<evidence type="ECO:0000259" key="4">
    <source>
        <dbReference type="Pfam" id="PF02875"/>
    </source>
</evidence>
<keyword evidence="2" id="KW-0547">Nucleotide-binding</keyword>
<dbReference type="Proteomes" id="UP000178043">
    <property type="component" value="Unassembled WGS sequence"/>
</dbReference>
<dbReference type="PANTHER" id="PTHR43024">
    <property type="entry name" value="UDP-N-ACETYLMURAMOYL-TRIPEPTIDE--D-ALANYL-D-ALANINE LIGASE"/>
    <property type="match status" value="1"/>
</dbReference>
<accession>A0A1F8HNY2</accession>
<dbReference type="InterPro" id="IPR013221">
    <property type="entry name" value="Mur_ligase_cen"/>
</dbReference>
<organism evidence="6 7">
    <name type="scientific">Candidatus Yanofskybacteria bacterium RIFOXYD1_FULL_42_10</name>
    <dbReference type="NCBI Taxonomy" id="1802718"/>
    <lineage>
        <taxon>Bacteria</taxon>
        <taxon>Candidatus Yanofskyibacteriota</taxon>
    </lineage>
</organism>
<feature type="domain" description="Mur ligase central" evidence="5">
    <location>
        <begin position="6"/>
        <end position="113"/>
    </location>
</feature>
<dbReference type="GO" id="GO:0005524">
    <property type="term" value="F:ATP binding"/>
    <property type="evidence" value="ECO:0007669"/>
    <property type="project" value="UniProtKB-KW"/>
</dbReference>
<protein>
    <recommendedName>
        <fullName evidence="8">Mur ligase C-terminal domain-containing protein</fullName>
    </recommendedName>
</protein>
<name>A0A1F8HNY2_9BACT</name>
<dbReference type="Gene3D" id="3.40.1190.10">
    <property type="entry name" value="Mur-like, catalytic domain"/>
    <property type="match status" value="1"/>
</dbReference>
<evidence type="ECO:0008006" key="8">
    <source>
        <dbReference type="Google" id="ProtNLM"/>
    </source>
</evidence>
<dbReference type="PANTHER" id="PTHR43024:SF1">
    <property type="entry name" value="UDP-N-ACETYLMURAMOYL-TRIPEPTIDE--D-ALANYL-D-ALANINE LIGASE"/>
    <property type="match status" value="1"/>
</dbReference>
<evidence type="ECO:0000313" key="7">
    <source>
        <dbReference type="Proteomes" id="UP000178043"/>
    </source>
</evidence>
<evidence type="ECO:0000256" key="1">
    <source>
        <dbReference type="ARBA" id="ARBA00022598"/>
    </source>
</evidence>
<evidence type="ECO:0000256" key="3">
    <source>
        <dbReference type="ARBA" id="ARBA00022840"/>
    </source>
</evidence>
<dbReference type="InterPro" id="IPR051046">
    <property type="entry name" value="MurCDEF_CellWall_CoF430Synth"/>
</dbReference>
<gene>
    <name evidence="6" type="ORF">A2606_00315</name>
</gene>
<dbReference type="EMBL" id="MGLG01000059">
    <property type="protein sequence ID" value="OGN39281.1"/>
    <property type="molecule type" value="Genomic_DNA"/>
</dbReference>
<keyword evidence="3" id="KW-0067">ATP-binding</keyword>
<dbReference type="InterPro" id="IPR036565">
    <property type="entry name" value="Mur-like_cat_sf"/>
</dbReference>
<dbReference type="Gene3D" id="3.90.190.20">
    <property type="entry name" value="Mur ligase, C-terminal domain"/>
    <property type="match status" value="1"/>
</dbReference>
<evidence type="ECO:0000259" key="5">
    <source>
        <dbReference type="Pfam" id="PF08245"/>
    </source>
</evidence>
<reference evidence="6 7" key="1">
    <citation type="journal article" date="2016" name="Nat. Commun.">
        <title>Thousands of microbial genomes shed light on interconnected biogeochemical processes in an aquifer system.</title>
        <authorList>
            <person name="Anantharaman K."/>
            <person name="Brown C.T."/>
            <person name="Hug L.A."/>
            <person name="Sharon I."/>
            <person name="Castelle C.J."/>
            <person name="Probst A.J."/>
            <person name="Thomas B.C."/>
            <person name="Singh A."/>
            <person name="Wilkins M.J."/>
            <person name="Karaoz U."/>
            <person name="Brodie E.L."/>
            <person name="Williams K.H."/>
            <person name="Hubbard S.S."/>
            <person name="Banfield J.F."/>
        </authorList>
    </citation>
    <scope>NUCLEOTIDE SEQUENCE [LARGE SCALE GENOMIC DNA]</scope>
</reference>
<proteinExistence type="predicted"/>
<feature type="domain" description="Mur ligase C-terminal" evidence="4">
    <location>
        <begin position="139"/>
        <end position="263"/>
    </location>
</feature>
<dbReference type="SUPFAM" id="SSF53244">
    <property type="entry name" value="MurD-like peptide ligases, peptide-binding domain"/>
    <property type="match status" value="1"/>
</dbReference>
<keyword evidence="1" id="KW-0436">Ligase</keyword>
<sequence>MGEIPVHVEYFSGPEAVAKEKAKLIESLLPSDFAVLNHDDFAVLSMKEKTKAQVFSFGFTEGAKVQISNFDFKIGEDGKPKGLAFKLNSGESFVPVKLEGALGKSQALAASAAAAVGLIFGMNLVTISDALLFYKAPKGRLKLLSGIKNSLIIDDSYNASPSAMHLALDTLKALPRSGRKIAVLGDMLELGKYSIDAHREAGNLAGNFVDLLICVGAKAKFIADSAGNQMPKEHIFSFDTSDEAKTKIVETTKENDLILIKGSQGMRMEKIVEEIMAEPERKKELLVRQSGKWLEK</sequence>
<dbReference type="InterPro" id="IPR004101">
    <property type="entry name" value="Mur_ligase_C"/>
</dbReference>
<evidence type="ECO:0000313" key="6">
    <source>
        <dbReference type="EMBL" id="OGN39281.1"/>
    </source>
</evidence>
<evidence type="ECO:0000256" key="2">
    <source>
        <dbReference type="ARBA" id="ARBA00022741"/>
    </source>
</evidence>
<dbReference type="SUPFAM" id="SSF53623">
    <property type="entry name" value="MurD-like peptide ligases, catalytic domain"/>
    <property type="match status" value="1"/>
</dbReference>